<evidence type="ECO:0000259" key="3">
    <source>
        <dbReference type="Pfam" id="PF17746"/>
    </source>
</evidence>
<dbReference type="EMBL" id="CP002568">
    <property type="protein sequence ID" value="ADZ70047.1"/>
    <property type="molecule type" value="Genomic_DNA"/>
</dbReference>
<protein>
    <recommendedName>
        <fullName evidence="1">Sugar fermentation stimulation protein homolog</fullName>
    </recommendedName>
</protein>
<dbReference type="Pfam" id="PF17746">
    <property type="entry name" value="SfsA_N"/>
    <property type="match status" value="1"/>
</dbReference>
<accession>F2J505</accession>
<dbReference type="STRING" id="991905.SL003B_1619"/>
<dbReference type="PANTHER" id="PTHR30545:SF2">
    <property type="entry name" value="SUGAR FERMENTATION STIMULATION PROTEIN A"/>
    <property type="match status" value="1"/>
</dbReference>
<dbReference type="Pfam" id="PF03749">
    <property type="entry name" value="SfsA"/>
    <property type="match status" value="1"/>
</dbReference>
<dbReference type="OrthoDB" id="9802365at2"/>
<dbReference type="GO" id="GO:0003677">
    <property type="term" value="F:DNA binding"/>
    <property type="evidence" value="ECO:0007669"/>
    <property type="project" value="InterPro"/>
</dbReference>
<organism evidence="4 5">
    <name type="scientific">Polymorphum gilvum (strain LMG 25793 / CGMCC 1.9160 / SL003B-26A1)</name>
    <dbReference type="NCBI Taxonomy" id="991905"/>
    <lineage>
        <taxon>Bacteria</taxon>
        <taxon>Pseudomonadati</taxon>
        <taxon>Pseudomonadota</taxon>
        <taxon>Alphaproteobacteria</taxon>
        <taxon>Rhodobacterales</taxon>
        <taxon>Paracoccaceae</taxon>
        <taxon>Polymorphum</taxon>
    </lineage>
</organism>
<dbReference type="Gene3D" id="2.40.50.580">
    <property type="match status" value="1"/>
</dbReference>
<dbReference type="InterPro" id="IPR041465">
    <property type="entry name" value="SfsA_N"/>
</dbReference>
<dbReference type="InterPro" id="IPR040452">
    <property type="entry name" value="SfsA_C"/>
</dbReference>
<dbReference type="Proteomes" id="UP000008130">
    <property type="component" value="Chromosome"/>
</dbReference>
<dbReference type="AlphaFoldDB" id="F2J505"/>
<evidence type="ECO:0000259" key="2">
    <source>
        <dbReference type="Pfam" id="PF03749"/>
    </source>
</evidence>
<proteinExistence type="inferred from homology"/>
<evidence type="ECO:0000313" key="4">
    <source>
        <dbReference type="EMBL" id="ADZ70047.1"/>
    </source>
</evidence>
<dbReference type="RefSeq" id="WP_013652364.1">
    <property type="nucleotide sequence ID" value="NC_015259.1"/>
</dbReference>
<comment type="similarity">
    <text evidence="1">Belongs to the SfsA family.</text>
</comment>
<dbReference type="HAMAP" id="MF_00095">
    <property type="entry name" value="SfsA"/>
    <property type="match status" value="1"/>
</dbReference>
<dbReference type="PANTHER" id="PTHR30545">
    <property type="entry name" value="SUGAR FERMENTATION STIMULATION PROTEIN A"/>
    <property type="match status" value="1"/>
</dbReference>
<dbReference type="PATRIC" id="fig|991905.3.peg.1665"/>
<evidence type="ECO:0000313" key="5">
    <source>
        <dbReference type="Proteomes" id="UP000008130"/>
    </source>
</evidence>
<dbReference type="InterPro" id="IPR005224">
    <property type="entry name" value="SfsA"/>
</dbReference>
<dbReference type="KEGG" id="pgv:SL003B_1619"/>
<feature type="domain" description="SfsA N-terminal OB" evidence="3">
    <location>
        <begin position="13"/>
        <end position="80"/>
    </location>
</feature>
<evidence type="ECO:0000256" key="1">
    <source>
        <dbReference type="HAMAP-Rule" id="MF_00095"/>
    </source>
</evidence>
<dbReference type="eggNOG" id="COG1489">
    <property type="taxonomic scope" value="Bacteria"/>
</dbReference>
<feature type="domain" description="Sugar fermentation stimulation protein C-terminal" evidence="2">
    <location>
        <begin position="84"/>
        <end position="222"/>
    </location>
</feature>
<dbReference type="HOGENOM" id="CLU_052299_2_0_5"/>
<gene>
    <name evidence="1 4" type="primary">sfsA</name>
    <name evidence="4" type="ordered locus">SL003B_1619</name>
</gene>
<name>F2J505_POLGS</name>
<dbReference type="NCBIfam" id="TIGR00230">
    <property type="entry name" value="sfsA"/>
    <property type="match status" value="1"/>
</dbReference>
<dbReference type="Gene3D" id="3.40.1350.60">
    <property type="match status" value="1"/>
</dbReference>
<dbReference type="CDD" id="cd22359">
    <property type="entry name" value="SfsA-like_bacterial"/>
    <property type="match status" value="1"/>
</dbReference>
<reference evidence="4 5" key="1">
    <citation type="journal article" date="2011" name="J. Bacteriol.">
        <title>Complete genome sequence of Polymorphum gilvum SL003B-26A1T, a crude oil-degrading bacterium from oil-polluted saline soil.</title>
        <authorList>
            <person name="Li S.G."/>
            <person name="Tang Y.Q."/>
            <person name="Nie Y."/>
            <person name="Cai M."/>
            <person name="Wu X.L."/>
        </authorList>
    </citation>
    <scope>NUCLEOTIDE SEQUENCE [LARGE SCALE GENOMIC DNA]</scope>
    <source>
        <strain evidence="5">LMG 25793 / CGMCC 1.9160 / SL003B-26A1</strain>
    </source>
</reference>
<keyword evidence="5" id="KW-1185">Reference proteome</keyword>
<sequence length="234" mass="25283">MDFPAPLVSARLVRRYKRFLADVVLDATGEEVTVHCANPGSMLGLQTPGARVFLSLSDNPSRKLKYSWELIEADGALVGINTAHPNRLVEEALVAGRVPALGGFAALRREVKYGRNSRVDLLLEAADGAKTYVEVKNVHLMRRPGLAEFPDSVTARGAKHLAELADMVRDGHRAAMVFLVQRPDCTRMTLARDIDGAYGAAFDAARAGGVEAYAVGCSVTPQGITVDRRVDLID</sequence>